<protein>
    <submittedName>
        <fullName evidence="2">Uncharacterized protein</fullName>
    </submittedName>
</protein>
<feature type="compositionally biased region" description="Basic residues" evidence="1">
    <location>
        <begin position="23"/>
        <end position="32"/>
    </location>
</feature>
<dbReference type="AlphaFoldDB" id="F8B3J4"/>
<proteinExistence type="predicted"/>
<evidence type="ECO:0000313" key="3">
    <source>
        <dbReference type="Proteomes" id="UP000001549"/>
    </source>
</evidence>
<dbReference type="Proteomes" id="UP000001549">
    <property type="component" value="Chromosome"/>
</dbReference>
<organism evidence="2 3">
    <name type="scientific">Candidatus Protofrankia datiscae</name>
    <dbReference type="NCBI Taxonomy" id="2716812"/>
    <lineage>
        <taxon>Bacteria</taxon>
        <taxon>Bacillati</taxon>
        <taxon>Actinomycetota</taxon>
        <taxon>Actinomycetes</taxon>
        <taxon>Frankiales</taxon>
        <taxon>Frankiaceae</taxon>
        <taxon>Protofrankia</taxon>
    </lineage>
</organism>
<name>F8B3J4_9ACTN</name>
<dbReference type="KEGG" id="fsy:FsymDg_0259"/>
<feature type="compositionally biased region" description="Polar residues" evidence="1">
    <location>
        <begin position="1"/>
        <end position="10"/>
    </location>
</feature>
<gene>
    <name evidence="2" type="ordered locus">FsymDg_0259</name>
</gene>
<keyword evidence="3" id="KW-1185">Reference proteome</keyword>
<evidence type="ECO:0000256" key="1">
    <source>
        <dbReference type="SAM" id="MobiDB-lite"/>
    </source>
</evidence>
<sequence length="99" mass="11119">MLPVNRSTPLSGDPGGIAGYRVRQGKHNRHPTTGKPGTRTTKHNLHEAFQLCYPSDVNYHVEPRPRIAGPLHAGLLLEAFWPPRREHDFDQYCPGSLAR</sequence>
<feature type="region of interest" description="Disordered" evidence="1">
    <location>
        <begin position="1"/>
        <end position="41"/>
    </location>
</feature>
<evidence type="ECO:0000313" key="2">
    <source>
        <dbReference type="EMBL" id="AEH07831.1"/>
    </source>
</evidence>
<accession>F8B3J4</accession>
<dbReference type="EMBL" id="CP002801">
    <property type="protein sequence ID" value="AEH07831.1"/>
    <property type="molecule type" value="Genomic_DNA"/>
</dbReference>
<dbReference type="HOGENOM" id="CLU_2316168_0_0_11"/>
<reference evidence="2 3" key="1">
    <citation type="submission" date="2011-05" db="EMBL/GenBank/DDBJ databases">
        <title>Complete sequence of chromosome of Frankia symbiont of Datisca glomerata.</title>
        <authorList>
            <consortium name="US DOE Joint Genome Institute"/>
            <person name="Lucas S."/>
            <person name="Han J."/>
            <person name="Lapidus A."/>
            <person name="Cheng J.-F."/>
            <person name="Goodwin L."/>
            <person name="Pitluck S."/>
            <person name="Peters L."/>
            <person name="Mikhailova N."/>
            <person name="Chertkov O."/>
            <person name="Teshima H."/>
            <person name="Han C."/>
            <person name="Tapia R."/>
            <person name="Land M."/>
            <person name="Hauser L."/>
            <person name="Kyrpides N."/>
            <person name="Ivanova N."/>
            <person name="Pagani I."/>
            <person name="Berry A."/>
            <person name="Pawlowski K."/>
            <person name="Persson T."/>
            <person name="Vanden Heuvel B."/>
            <person name="Benson D."/>
            <person name="Woyke T."/>
        </authorList>
    </citation>
    <scope>NUCLEOTIDE SEQUENCE [LARGE SCALE GENOMIC DNA]</scope>
    <source>
        <strain evidence="3">4085684</strain>
    </source>
</reference>
<dbReference type="STRING" id="656024.FsymDg_0259"/>